<evidence type="ECO:0000256" key="1">
    <source>
        <dbReference type="ARBA" id="ARBA00001806"/>
    </source>
</evidence>
<evidence type="ECO:0000256" key="7">
    <source>
        <dbReference type="ARBA" id="ARBA00022603"/>
    </source>
</evidence>
<gene>
    <name evidence="18" type="primary">PPM2</name>
    <name evidence="18" type="ORF">LTR09_005415</name>
</gene>
<dbReference type="SUPFAM" id="SSF53335">
    <property type="entry name" value="S-adenosyl-L-methionine-dependent methyltransferases"/>
    <property type="match status" value="1"/>
</dbReference>
<name>A0AAJ0DNN4_9PEZI</name>
<keyword evidence="9" id="KW-0949">S-adenosyl-L-methionine</keyword>
<dbReference type="InterPro" id="IPR003347">
    <property type="entry name" value="JmjC_dom"/>
</dbReference>
<evidence type="ECO:0000256" key="16">
    <source>
        <dbReference type="SAM" id="MobiDB-lite"/>
    </source>
</evidence>
<evidence type="ECO:0000256" key="6">
    <source>
        <dbReference type="ARBA" id="ARBA00018045"/>
    </source>
</evidence>
<evidence type="ECO:0000256" key="3">
    <source>
        <dbReference type="ARBA" id="ARBA00010703"/>
    </source>
</evidence>
<keyword evidence="10" id="KW-0819">tRNA processing</keyword>
<evidence type="ECO:0000256" key="2">
    <source>
        <dbReference type="ARBA" id="ARBA00004797"/>
    </source>
</evidence>
<proteinExistence type="inferred from homology"/>
<dbReference type="PANTHER" id="PTHR46529">
    <property type="entry name" value="TRNA WYBUTOSINE-SYNTHESIZING PROTEIN 4"/>
    <property type="match status" value="1"/>
</dbReference>
<evidence type="ECO:0000256" key="10">
    <source>
        <dbReference type="ARBA" id="ARBA00022694"/>
    </source>
</evidence>
<evidence type="ECO:0000259" key="17">
    <source>
        <dbReference type="PROSITE" id="PS51184"/>
    </source>
</evidence>
<dbReference type="InterPro" id="IPR007213">
    <property type="entry name" value="Ppm1/Ppm2/Tcmp"/>
</dbReference>
<evidence type="ECO:0000256" key="8">
    <source>
        <dbReference type="ARBA" id="ARBA00022679"/>
    </source>
</evidence>
<comment type="caution">
    <text evidence="18">The sequence shown here is derived from an EMBL/GenBank/DDBJ whole genome shotgun (WGS) entry which is preliminary data.</text>
</comment>
<dbReference type="GO" id="GO:0030488">
    <property type="term" value="P:tRNA methylation"/>
    <property type="evidence" value="ECO:0007669"/>
    <property type="project" value="TreeGrafter"/>
</dbReference>
<comment type="similarity">
    <text evidence="3">Belongs to the methyltransferase superfamily. LCMT family.</text>
</comment>
<dbReference type="Gene3D" id="2.120.10.80">
    <property type="entry name" value="Kelch-type beta propeller"/>
    <property type="match status" value="1"/>
</dbReference>
<keyword evidence="8" id="KW-0808">Transferase</keyword>
<reference evidence="18" key="1">
    <citation type="submission" date="2023-04" db="EMBL/GenBank/DDBJ databases">
        <title>Black Yeasts Isolated from many extreme environments.</title>
        <authorList>
            <person name="Coleine C."/>
            <person name="Stajich J.E."/>
            <person name="Selbmann L."/>
        </authorList>
    </citation>
    <scope>NUCLEOTIDE SEQUENCE</scope>
    <source>
        <strain evidence="18">CCFEE 5312</strain>
    </source>
</reference>
<dbReference type="Gene3D" id="3.40.50.150">
    <property type="entry name" value="Vaccinia Virus protein VP39"/>
    <property type="match status" value="1"/>
</dbReference>
<accession>A0AAJ0DNN4</accession>
<dbReference type="SUPFAM" id="SSF117281">
    <property type="entry name" value="Kelch motif"/>
    <property type="match status" value="1"/>
</dbReference>
<evidence type="ECO:0000256" key="13">
    <source>
        <dbReference type="ARBA" id="ARBA00030231"/>
    </source>
</evidence>
<comment type="catalytic activity">
    <reaction evidence="15">
        <text>7-[(3S)-(3-amino-3-methoxycarbonyl)propyl]wyosine(37) in tRNA(Phe) + S-adenosyl-L-methionine + CO2 = wybutosine(37) in tRNA(Phe) + S-adenosyl-L-homocysteine + 2 H(+)</text>
        <dbReference type="Rhea" id="RHEA:37119"/>
        <dbReference type="Rhea" id="RHEA-COMP:11844"/>
        <dbReference type="Rhea" id="RHEA-COMP:11847"/>
        <dbReference type="ChEBI" id="CHEBI:15378"/>
        <dbReference type="ChEBI" id="CHEBI:16526"/>
        <dbReference type="ChEBI" id="CHEBI:57856"/>
        <dbReference type="ChEBI" id="CHEBI:59789"/>
        <dbReference type="ChEBI" id="CHEBI:73544"/>
        <dbReference type="ChEBI" id="CHEBI:74275"/>
        <dbReference type="EC" id="2.3.1.231"/>
    </reaction>
</comment>
<dbReference type="Gene3D" id="2.60.120.650">
    <property type="entry name" value="Cupin"/>
    <property type="match status" value="1"/>
</dbReference>
<dbReference type="GO" id="GO:0031591">
    <property type="term" value="P:wybutosine biosynthetic process"/>
    <property type="evidence" value="ECO:0007669"/>
    <property type="project" value="TreeGrafter"/>
</dbReference>
<evidence type="ECO:0000256" key="14">
    <source>
        <dbReference type="ARBA" id="ARBA00030847"/>
    </source>
</evidence>
<dbReference type="InterPro" id="IPR029063">
    <property type="entry name" value="SAM-dependent_MTases_sf"/>
</dbReference>
<dbReference type="AlphaFoldDB" id="A0AAJ0DNN4"/>
<evidence type="ECO:0000256" key="5">
    <source>
        <dbReference type="ARBA" id="ARBA00012779"/>
    </source>
</evidence>
<evidence type="ECO:0000256" key="9">
    <source>
        <dbReference type="ARBA" id="ARBA00022691"/>
    </source>
</evidence>
<keyword evidence="19" id="KW-1185">Reference proteome</keyword>
<sequence>MEHQNMPEMSQNGDAAGISPIPPTLKIDNDSIPFHRDVPERTRSPKTVDPKQKKNDEYVMDTNNSSIVSKRSVEKLYYGGEAEYFRYFVSKFKRRSPLINRGYWLRMKSIEHSVTRFLAEQTPKRKIVVNLGCGYDPMPFAFLGKQPELCENTTFVDVDYPVLMQNKCGIISNTEALHGLLENFYRTPNEDGVLGAGNPYLAVGCDLRDLDLLKETLQDAVEIEDESVAILFVAEVSIAYMDRDASQAVLEWAATYPDVRFCLLEQHLPDGIEHPFARTMLAHFQKLRTPLHTIGTMEEMKQRFVNAGWPENALEMHSLWELWAEPTFISPEQRRMLDAIEPFDEWEEFALFASHYFLLLVERKADQDYTHRAHRMSLAATRASVIPSPVDDSDPEYRLYVQEFKGSQVPRRFGALIPPASRGQDGDAIGLHGGLGTQERLDDCDTYSWFETAQVIDGPPLRTGIMCHTITRLGGTNNCMVVGGRTSPDKAIADCWLRQDSVWQKVQSLPEARYRHCAVPVRLPTEPRPAHTLLVYGGRTGDGHVLDEWLLWAGEQGWTNLRVVGDHPCARFGAAMITDHKESISGVIIGGMTSAGRVMNDFWHWNLQPDMSITCQNVSARAISFLKHNASILGRFGAQLVRTEQGILLVGGIAGGRMLTRADEILNMRSLRPFTVKNARPLFIGASVQDVDGGLLLLGGGATCFSFGTYWSKSCFLSTTSRPQEDMAWQLISSKQPEVRKTLMGASPQLDLPRGADNRASVFSYHSAHSNFSPSSASGDRMSVMPRMPSPSAVARASAYYPSASPSIVVETPPTPVVNGHGFGLPRPLSVPKVQLAGNNNFMKYLDAAQPVMISGLSFGTCTQYWTNEYLKEAIGVDRKVVVHASQHETMDFQNKNFTYDTRDFGAFIDGARGGEKVYLRSLSKDAPSETPANLSEDFPEIAQDFQLPEELAYVVANAHSTPLRISGPVAMWLHYDVMANVLCQVRGTKRVTLFPPSDVAHLGFEAGASSSSIDVFSSNDPALSKTHPHEAILEPGDILFIPSTWAHTAAPTDGMSVAVNCFFRSLDDQKYAAGRDVYGNRDLAAYEKGRKDVGKIVKAFDDLPPHVSGFYLQRLGMELLEKAKVTSASAGEQLHSVYAELGS</sequence>
<dbReference type="Pfam" id="PF13621">
    <property type="entry name" value="Cupin_8"/>
    <property type="match status" value="1"/>
</dbReference>
<dbReference type="PROSITE" id="PS51184">
    <property type="entry name" value="JMJC"/>
    <property type="match status" value="1"/>
</dbReference>
<dbReference type="GO" id="GO:0008175">
    <property type="term" value="F:tRNA methyltransferase activity"/>
    <property type="evidence" value="ECO:0007669"/>
    <property type="project" value="TreeGrafter"/>
</dbReference>
<evidence type="ECO:0000256" key="15">
    <source>
        <dbReference type="ARBA" id="ARBA00049250"/>
    </source>
</evidence>
<feature type="compositionally biased region" description="Basic and acidic residues" evidence="16">
    <location>
        <begin position="27"/>
        <end position="56"/>
    </location>
</feature>
<evidence type="ECO:0000313" key="18">
    <source>
        <dbReference type="EMBL" id="KAK3053671.1"/>
    </source>
</evidence>
<dbReference type="InterPro" id="IPR015915">
    <property type="entry name" value="Kelch-typ_b-propeller"/>
</dbReference>
<feature type="domain" description="JmjC" evidence="17">
    <location>
        <begin position="928"/>
        <end position="1081"/>
    </location>
</feature>
<organism evidence="18 19">
    <name type="scientific">Extremus antarcticus</name>
    <dbReference type="NCBI Taxonomy" id="702011"/>
    <lineage>
        <taxon>Eukaryota</taxon>
        <taxon>Fungi</taxon>
        <taxon>Dikarya</taxon>
        <taxon>Ascomycota</taxon>
        <taxon>Pezizomycotina</taxon>
        <taxon>Dothideomycetes</taxon>
        <taxon>Dothideomycetidae</taxon>
        <taxon>Mycosphaerellales</taxon>
        <taxon>Extremaceae</taxon>
        <taxon>Extremus</taxon>
    </lineage>
</organism>
<comment type="catalytic activity">
    <reaction evidence="1">
        <text>7-[(3S)-3-amino-3-carboxypropyl]wyosine(37) in tRNA(Phe) + S-adenosyl-L-methionine = 7-[(3S)-(3-amino-3-methoxycarbonyl)propyl]wyosine(37) in tRNA(Phe) + S-adenosyl-L-homocysteine</text>
        <dbReference type="Rhea" id="RHEA:36903"/>
        <dbReference type="Rhea" id="RHEA-COMP:10379"/>
        <dbReference type="Rhea" id="RHEA-COMP:11844"/>
        <dbReference type="ChEBI" id="CHEBI:57856"/>
        <dbReference type="ChEBI" id="CHEBI:59789"/>
        <dbReference type="ChEBI" id="CHEBI:73543"/>
        <dbReference type="ChEBI" id="CHEBI:74275"/>
        <dbReference type="EC" id="2.1.1.290"/>
    </reaction>
</comment>
<dbReference type="EMBL" id="JAWDJX010000015">
    <property type="protein sequence ID" value="KAK3053671.1"/>
    <property type="molecule type" value="Genomic_DNA"/>
</dbReference>
<dbReference type="Gene3D" id="6.10.140.1470">
    <property type="match status" value="1"/>
</dbReference>
<comment type="function">
    <text evidence="11">Probable S-adenosyl-L-methionine-dependent methyltransferase that acts as a component of the wybutosine biosynthesis pathway. Wybutosine is a hyper modified guanosine with a tricyclic base found at the 3'-position adjacent to the anticodon of eukaryotic phenylalanine tRNA. May methylate the carboxyl group of leucine residues to form alpha-leucine ester residues.</text>
</comment>
<keyword evidence="7 18" id="KW-0489">Methyltransferase</keyword>
<dbReference type="PANTHER" id="PTHR46529:SF1">
    <property type="entry name" value="TRNA WYBUTOSINE-SYNTHESIZING PROTEIN 4"/>
    <property type="match status" value="1"/>
</dbReference>
<comment type="pathway">
    <text evidence="2">tRNA modification; wybutosine-tRNA(Phe) biosynthesis.</text>
</comment>
<dbReference type="InterPro" id="IPR041667">
    <property type="entry name" value="Cupin_8"/>
</dbReference>
<dbReference type="Pfam" id="PF04072">
    <property type="entry name" value="LCM"/>
    <property type="match status" value="1"/>
</dbReference>
<protein>
    <recommendedName>
        <fullName evidence="6">tRNA wybutosine-synthesizing protein 4</fullName>
        <ecNumber evidence="5">2.1.1.290</ecNumber>
        <ecNumber evidence="4">2.3.1.231</ecNumber>
    </recommendedName>
    <alternativeName>
        <fullName evidence="13">Leucine carboxyl methyltransferase 2</fullName>
    </alternativeName>
    <alternativeName>
        <fullName evidence="14">tRNA(Phe) (7-(3-amino-3-(methoxycarbonyl)propyl)wyosine(37)-N)-methoxycarbonyltransferase</fullName>
    </alternativeName>
    <alternativeName>
        <fullName evidence="12">tRNA(Phe) (7-(3-amino-3-carboxypropyl)wyosine(37)-O)-methyltransferase</fullName>
    </alternativeName>
</protein>
<dbReference type="Proteomes" id="UP001271007">
    <property type="component" value="Unassembled WGS sequence"/>
</dbReference>
<dbReference type="EC" id="2.3.1.231" evidence="4"/>
<evidence type="ECO:0000256" key="11">
    <source>
        <dbReference type="ARBA" id="ARBA00025588"/>
    </source>
</evidence>
<dbReference type="Pfam" id="PF13418">
    <property type="entry name" value="Beta-prop_TYW4"/>
    <property type="match status" value="1"/>
</dbReference>
<dbReference type="EC" id="2.1.1.290" evidence="5"/>
<evidence type="ECO:0000256" key="4">
    <source>
        <dbReference type="ARBA" id="ARBA00012155"/>
    </source>
</evidence>
<dbReference type="SUPFAM" id="SSF51197">
    <property type="entry name" value="Clavaminate synthase-like"/>
    <property type="match status" value="1"/>
</dbReference>
<evidence type="ECO:0000313" key="19">
    <source>
        <dbReference type="Proteomes" id="UP001271007"/>
    </source>
</evidence>
<dbReference type="FunFam" id="2.60.120.650:FF:000043">
    <property type="entry name" value="tRNA wybutosine-synthesizing protein 4"/>
    <property type="match status" value="1"/>
</dbReference>
<feature type="region of interest" description="Disordered" evidence="16">
    <location>
        <begin position="1"/>
        <end position="56"/>
    </location>
</feature>
<evidence type="ECO:0000256" key="12">
    <source>
        <dbReference type="ARBA" id="ARBA00029750"/>
    </source>
</evidence>